<feature type="transmembrane region" description="Helical" evidence="2">
    <location>
        <begin position="131"/>
        <end position="155"/>
    </location>
</feature>
<keyword evidence="2" id="KW-0812">Transmembrane</keyword>
<evidence type="ECO:0000313" key="3">
    <source>
        <dbReference type="EMBL" id="MCI3246519.1"/>
    </source>
</evidence>
<organism evidence="3 4">
    <name type="scientific">Streptomyces spinosisporus</name>
    <dbReference type="NCBI Taxonomy" id="2927582"/>
    <lineage>
        <taxon>Bacteria</taxon>
        <taxon>Bacillati</taxon>
        <taxon>Actinomycetota</taxon>
        <taxon>Actinomycetes</taxon>
        <taxon>Kitasatosporales</taxon>
        <taxon>Streptomycetaceae</taxon>
        <taxon>Streptomyces</taxon>
    </lineage>
</organism>
<name>A0ABS9XWR2_9ACTN</name>
<evidence type="ECO:0000313" key="4">
    <source>
        <dbReference type="Proteomes" id="UP001165270"/>
    </source>
</evidence>
<reference evidence="3" key="1">
    <citation type="submission" date="2022-03" db="EMBL/GenBank/DDBJ databases">
        <title>Streptomyces 7R015 and 7R016 isolated from Barleria lupulina in Thailand.</title>
        <authorList>
            <person name="Kanchanasin P."/>
            <person name="Phongsopitanun W."/>
            <person name="Tanasupawat S."/>
        </authorList>
    </citation>
    <scope>NUCLEOTIDE SEQUENCE</scope>
    <source>
        <strain evidence="3">7R016</strain>
    </source>
</reference>
<feature type="region of interest" description="Disordered" evidence="1">
    <location>
        <begin position="186"/>
        <end position="206"/>
    </location>
</feature>
<keyword evidence="2" id="KW-1133">Transmembrane helix</keyword>
<gene>
    <name evidence="3" type="ORF">MQN93_43260</name>
</gene>
<evidence type="ECO:0000256" key="2">
    <source>
        <dbReference type="SAM" id="Phobius"/>
    </source>
</evidence>
<keyword evidence="2" id="KW-0472">Membrane</keyword>
<feature type="transmembrane region" description="Helical" evidence="2">
    <location>
        <begin position="89"/>
        <end position="111"/>
    </location>
</feature>
<dbReference type="Proteomes" id="UP001165270">
    <property type="component" value="Unassembled WGS sequence"/>
</dbReference>
<proteinExistence type="predicted"/>
<feature type="compositionally biased region" description="Polar residues" evidence="1">
    <location>
        <begin position="196"/>
        <end position="206"/>
    </location>
</feature>
<protein>
    <recommendedName>
        <fullName evidence="5">DUF4231 domain-containing protein</fullName>
    </recommendedName>
</protein>
<dbReference type="RefSeq" id="WP_242713851.1">
    <property type="nucleotide sequence ID" value="NZ_JALDAX010000039.1"/>
</dbReference>
<comment type="caution">
    <text evidence="3">The sequence shown here is derived from an EMBL/GenBank/DDBJ whole genome shotgun (WGS) entry which is preliminary data.</text>
</comment>
<sequence length="206" mass="22521">MDWAMTDDYAAITTSIMAAVQVIATVQFERLLREWTTPVLTSIERRWAAQDTVIARLKAGEEPTRQELATLRETTLLHRQAAGRGRNDVLKFGITGTLWATLSLLIVLTIARILRWSATPHHGPAPELASFVFLTTMVSVGALVLAVIVGVLARIGRNAYVDDNRQKVLRDHLEEVNRRLIAYGESLDTTPAGDDGSSTTGAQTGG</sequence>
<keyword evidence="4" id="KW-1185">Reference proteome</keyword>
<dbReference type="EMBL" id="JALDAX010000039">
    <property type="protein sequence ID" value="MCI3246519.1"/>
    <property type="molecule type" value="Genomic_DNA"/>
</dbReference>
<accession>A0ABS9XWR2</accession>
<evidence type="ECO:0008006" key="5">
    <source>
        <dbReference type="Google" id="ProtNLM"/>
    </source>
</evidence>
<evidence type="ECO:0000256" key="1">
    <source>
        <dbReference type="SAM" id="MobiDB-lite"/>
    </source>
</evidence>